<accession>A0ABW3YCK3</accession>
<dbReference type="PANTHER" id="PTHR33609">
    <property type="entry name" value="LOW CALCIUM RESPONSE LOCUS PROTEIN S"/>
    <property type="match status" value="1"/>
</dbReference>
<feature type="coiled-coil region" evidence="1">
    <location>
        <begin position="52"/>
        <end position="79"/>
    </location>
</feature>
<keyword evidence="4" id="KW-1185">Reference proteome</keyword>
<dbReference type="InterPro" id="IPR009057">
    <property type="entry name" value="Homeodomain-like_sf"/>
</dbReference>
<dbReference type="InterPro" id="IPR002514">
    <property type="entry name" value="Transposase_8"/>
</dbReference>
<reference evidence="4" key="1">
    <citation type="journal article" date="2019" name="Int. J. Syst. Evol. Microbiol.">
        <title>The Global Catalogue of Microorganisms (GCM) 10K type strain sequencing project: providing services to taxonomists for standard genome sequencing and annotation.</title>
        <authorList>
            <consortium name="The Broad Institute Genomics Platform"/>
            <consortium name="The Broad Institute Genome Sequencing Center for Infectious Disease"/>
            <person name="Wu L."/>
            <person name="Ma J."/>
        </authorList>
    </citation>
    <scope>NUCLEOTIDE SEQUENCE [LARGE SCALE GENOMIC DNA]</scope>
    <source>
        <strain evidence="4">JCM 31037</strain>
    </source>
</reference>
<dbReference type="RefSeq" id="WP_377569372.1">
    <property type="nucleotide sequence ID" value="NZ_JBHTMP010000011.1"/>
</dbReference>
<evidence type="ECO:0000313" key="3">
    <source>
        <dbReference type="EMBL" id="MFD1321356.1"/>
    </source>
</evidence>
<dbReference type="Pfam" id="PF01527">
    <property type="entry name" value="HTH_Tnp_1"/>
    <property type="match status" value="1"/>
</dbReference>
<protein>
    <submittedName>
        <fullName evidence="3">Transposase</fullName>
    </submittedName>
</protein>
<evidence type="ECO:0000256" key="1">
    <source>
        <dbReference type="SAM" id="Coils"/>
    </source>
</evidence>
<organism evidence="3 4">
    <name type="scientific">Micromonospora sonneratiae</name>
    <dbReference type="NCBI Taxonomy" id="1184706"/>
    <lineage>
        <taxon>Bacteria</taxon>
        <taxon>Bacillati</taxon>
        <taxon>Actinomycetota</taxon>
        <taxon>Actinomycetes</taxon>
        <taxon>Micromonosporales</taxon>
        <taxon>Micromonosporaceae</taxon>
        <taxon>Micromonospora</taxon>
    </lineage>
</organism>
<evidence type="ECO:0000313" key="4">
    <source>
        <dbReference type="Proteomes" id="UP001597260"/>
    </source>
</evidence>
<sequence>MPSRSGRTEAQPSATCPSGHRKARLRATEKSRAVEQTEATWRRWVAQYGGMKADDARRLKELEQENARLKKIVAEQFLDIDILKELNKGNW</sequence>
<comment type="caution">
    <text evidence="3">The sequence shown here is derived from an EMBL/GenBank/DDBJ whole genome shotgun (WGS) entry which is preliminary data.</text>
</comment>
<evidence type="ECO:0000256" key="2">
    <source>
        <dbReference type="SAM" id="MobiDB-lite"/>
    </source>
</evidence>
<dbReference type="EMBL" id="JBHTMP010000011">
    <property type="protein sequence ID" value="MFD1321356.1"/>
    <property type="molecule type" value="Genomic_DNA"/>
</dbReference>
<gene>
    <name evidence="3" type="ORF">ACFQ4H_09670</name>
</gene>
<feature type="region of interest" description="Disordered" evidence="2">
    <location>
        <begin position="1"/>
        <end position="34"/>
    </location>
</feature>
<keyword evidence="1" id="KW-0175">Coiled coil</keyword>
<dbReference type="Proteomes" id="UP001597260">
    <property type="component" value="Unassembled WGS sequence"/>
</dbReference>
<proteinExistence type="predicted"/>
<dbReference type="SUPFAM" id="SSF46689">
    <property type="entry name" value="Homeodomain-like"/>
    <property type="match status" value="1"/>
</dbReference>
<dbReference type="InterPro" id="IPR052546">
    <property type="entry name" value="Transposase_8_domain"/>
</dbReference>
<name>A0ABW3YCK3_9ACTN</name>
<dbReference type="PANTHER" id="PTHR33609:SF1">
    <property type="entry name" value="TRANSPOSASE"/>
    <property type="match status" value="1"/>
</dbReference>